<dbReference type="Gene3D" id="3.10.50.40">
    <property type="match status" value="1"/>
</dbReference>
<evidence type="ECO:0000259" key="2">
    <source>
        <dbReference type="PROSITE" id="PS50059"/>
    </source>
</evidence>
<sequence>MEVSFTTLPREKSLSILPMATTNLNQILPTARISLAGFSHTPMPTFASITQAQAKGMPASQSRLDQPDRFPKLKKFPFHEGKEVEEIIKEMIKVKDEPKIKYLDIEKGGGDTVSDLKKKVRIHFDFYDSNQNRKHGNWQNGQKRRPEKIKLCKHKLGKGFEKGIQGMREGGIRRIVVPPEYSYEDVEGSGVFDVELLEVHPSMSCKVRKIFFK</sequence>
<dbReference type="EC" id="5.2.1.8" evidence="1"/>
<dbReference type="AlphaFoldDB" id="A0A6A6K7B5"/>
<dbReference type="InterPro" id="IPR044239">
    <property type="entry name" value="FKBP20-2-like"/>
</dbReference>
<dbReference type="InterPro" id="IPR001179">
    <property type="entry name" value="PPIase_FKBP_dom"/>
</dbReference>
<dbReference type="PANTHER" id="PTHR47414">
    <property type="entry name" value="PEPTIDYL-PROLYL CIS-TRANS ISOMERASE FKBP20-2, CHLOROPLASTIC"/>
    <property type="match status" value="1"/>
</dbReference>
<dbReference type="Pfam" id="PF00254">
    <property type="entry name" value="FKBP_C"/>
    <property type="match status" value="1"/>
</dbReference>
<name>A0A6A6K7B5_HEVBR</name>
<organism evidence="3 4">
    <name type="scientific">Hevea brasiliensis</name>
    <name type="common">Para rubber tree</name>
    <name type="synonym">Siphonia brasiliensis</name>
    <dbReference type="NCBI Taxonomy" id="3981"/>
    <lineage>
        <taxon>Eukaryota</taxon>
        <taxon>Viridiplantae</taxon>
        <taxon>Streptophyta</taxon>
        <taxon>Embryophyta</taxon>
        <taxon>Tracheophyta</taxon>
        <taxon>Spermatophyta</taxon>
        <taxon>Magnoliopsida</taxon>
        <taxon>eudicotyledons</taxon>
        <taxon>Gunneridae</taxon>
        <taxon>Pentapetalae</taxon>
        <taxon>rosids</taxon>
        <taxon>fabids</taxon>
        <taxon>Malpighiales</taxon>
        <taxon>Euphorbiaceae</taxon>
        <taxon>Crotonoideae</taxon>
        <taxon>Micrandreae</taxon>
        <taxon>Hevea</taxon>
    </lineage>
</organism>
<keyword evidence="1" id="KW-0413">Isomerase</keyword>
<dbReference type="SUPFAM" id="SSF54534">
    <property type="entry name" value="FKBP-like"/>
    <property type="match status" value="1"/>
</dbReference>
<dbReference type="PROSITE" id="PS50059">
    <property type="entry name" value="FKBP_PPIASE"/>
    <property type="match status" value="1"/>
</dbReference>
<comment type="catalytic activity">
    <reaction evidence="1">
        <text>[protein]-peptidylproline (omega=180) = [protein]-peptidylproline (omega=0)</text>
        <dbReference type="Rhea" id="RHEA:16237"/>
        <dbReference type="Rhea" id="RHEA-COMP:10747"/>
        <dbReference type="Rhea" id="RHEA-COMP:10748"/>
        <dbReference type="ChEBI" id="CHEBI:83833"/>
        <dbReference type="ChEBI" id="CHEBI:83834"/>
        <dbReference type="EC" id="5.2.1.8"/>
    </reaction>
</comment>
<gene>
    <name evidence="3" type="ORF">GH714_029159</name>
</gene>
<feature type="domain" description="PPIase FKBP-type" evidence="2">
    <location>
        <begin position="117"/>
        <end position="200"/>
    </location>
</feature>
<dbReference type="GO" id="GO:0003755">
    <property type="term" value="F:peptidyl-prolyl cis-trans isomerase activity"/>
    <property type="evidence" value="ECO:0007669"/>
    <property type="project" value="UniProtKB-KW"/>
</dbReference>
<evidence type="ECO:0000313" key="4">
    <source>
        <dbReference type="Proteomes" id="UP000467840"/>
    </source>
</evidence>
<evidence type="ECO:0000256" key="1">
    <source>
        <dbReference type="PROSITE-ProRule" id="PRU00277"/>
    </source>
</evidence>
<dbReference type="PANTHER" id="PTHR47414:SF1">
    <property type="entry name" value="PEPTIDYL-PROLYL CIS-TRANS ISOMERASE FKBP20-2, CHLOROPLASTIC"/>
    <property type="match status" value="1"/>
</dbReference>
<keyword evidence="4" id="KW-1185">Reference proteome</keyword>
<dbReference type="EMBL" id="JAAGAX010000018">
    <property type="protein sequence ID" value="KAF2284681.1"/>
    <property type="molecule type" value="Genomic_DNA"/>
</dbReference>
<reference evidence="3 4" key="1">
    <citation type="journal article" date="2020" name="Mol. Plant">
        <title>The Chromosome-Based Rubber Tree Genome Provides New Insights into Spurge Genome Evolution and Rubber Biosynthesis.</title>
        <authorList>
            <person name="Liu J."/>
            <person name="Shi C."/>
            <person name="Shi C.C."/>
            <person name="Li W."/>
            <person name="Zhang Q.J."/>
            <person name="Zhang Y."/>
            <person name="Li K."/>
            <person name="Lu H.F."/>
            <person name="Shi C."/>
            <person name="Zhu S.T."/>
            <person name="Xiao Z.Y."/>
            <person name="Nan H."/>
            <person name="Yue Y."/>
            <person name="Zhu X.G."/>
            <person name="Wu Y."/>
            <person name="Hong X.N."/>
            <person name="Fan G.Y."/>
            <person name="Tong Y."/>
            <person name="Zhang D."/>
            <person name="Mao C.L."/>
            <person name="Liu Y.L."/>
            <person name="Hao S.J."/>
            <person name="Liu W.Q."/>
            <person name="Lv M.Q."/>
            <person name="Zhang H.B."/>
            <person name="Liu Y."/>
            <person name="Hu-Tang G.R."/>
            <person name="Wang J.P."/>
            <person name="Wang J.H."/>
            <person name="Sun Y.H."/>
            <person name="Ni S.B."/>
            <person name="Chen W.B."/>
            <person name="Zhang X.C."/>
            <person name="Jiao Y.N."/>
            <person name="Eichler E.E."/>
            <person name="Li G.H."/>
            <person name="Liu X."/>
            <person name="Gao L.Z."/>
        </authorList>
    </citation>
    <scope>NUCLEOTIDE SEQUENCE [LARGE SCALE GENOMIC DNA]</scope>
    <source>
        <strain evidence="4">cv. GT1</strain>
        <tissue evidence="3">Leaf</tissue>
    </source>
</reference>
<dbReference type="Proteomes" id="UP000467840">
    <property type="component" value="Chromosome 12"/>
</dbReference>
<accession>A0A6A6K7B5</accession>
<keyword evidence="1" id="KW-0697">Rotamase</keyword>
<protein>
    <recommendedName>
        <fullName evidence="1">peptidylprolyl isomerase</fullName>
        <ecNumber evidence="1">5.2.1.8</ecNumber>
    </recommendedName>
</protein>
<evidence type="ECO:0000313" key="3">
    <source>
        <dbReference type="EMBL" id="KAF2284681.1"/>
    </source>
</evidence>
<comment type="caution">
    <text evidence="3">The sequence shown here is derived from an EMBL/GenBank/DDBJ whole genome shotgun (WGS) entry which is preliminary data.</text>
</comment>
<dbReference type="InterPro" id="IPR046357">
    <property type="entry name" value="PPIase_dom_sf"/>
</dbReference>
<proteinExistence type="predicted"/>